<proteinExistence type="predicted"/>
<comment type="caution">
    <text evidence="1">The sequence shown here is derived from an EMBL/GenBank/DDBJ whole genome shotgun (WGS) entry which is preliminary data.</text>
</comment>
<dbReference type="AlphaFoldDB" id="A0ABD3EVS1"/>
<accession>A0ABD3EVS1</accession>
<organism evidence="1 2">
    <name type="scientific">Phytophthora oleae</name>
    <dbReference type="NCBI Taxonomy" id="2107226"/>
    <lineage>
        <taxon>Eukaryota</taxon>
        <taxon>Sar</taxon>
        <taxon>Stramenopiles</taxon>
        <taxon>Oomycota</taxon>
        <taxon>Peronosporomycetes</taxon>
        <taxon>Peronosporales</taxon>
        <taxon>Peronosporaceae</taxon>
        <taxon>Phytophthora</taxon>
    </lineage>
</organism>
<evidence type="ECO:0000313" key="1">
    <source>
        <dbReference type="EMBL" id="KAL3657109.1"/>
    </source>
</evidence>
<reference evidence="1 2" key="1">
    <citation type="submission" date="2024-09" db="EMBL/GenBank/DDBJ databases">
        <title>Genome sequencing and assembly of Phytophthora oleae, isolate VK10A, causative agent of rot of olive drupes.</title>
        <authorList>
            <person name="Conti Taguali S."/>
            <person name="Riolo M."/>
            <person name="La Spada F."/>
            <person name="Cacciola S.O."/>
            <person name="Dionisio G."/>
        </authorList>
    </citation>
    <scope>NUCLEOTIDE SEQUENCE [LARGE SCALE GENOMIC DNA]</scope>
    <source>
        <strain evidence="1 2">VK10A</strain>
    </source>
</reference>
<sequence length="128" mass="13989">MGERHMRKRRAEVLALLVQSPQIDGLDSVQALHLPHDELRVHVHVHVGGLVTLRKLQRQHEAVILSNVICLVVTHVSDLGSQHAACRRIHQQRAAATATGIAARRAVCVGEHGTEDCIRNVAGLALYG</sequence>
<evidence type="ECO:0000313" key="2">
    <source>
        <dbReference type="Proteomes" id="UP001632037"/>
    </source>
</evidence>
<protein>
    <submittedName>
        <fullName evidence="1">Uncharacterized protein</fullName>
    </submittedName>
</protein>
<dbReference type="EMBL" id="JBIMZQ010000069">
    <property type="protein sequence ID" value="KAL3657109.1"/>
    <property type="molecule type" value="Genomic_DNA"/>
</dbReference>
<dbReference type="Proteomes" id="UP001632037">
    <property type="component" value="Unassembled WGS sequence"/>
</dbReference>
<keyword evidence="2" id="KW-1185">Reference proteome</keyword>
<gene>
    <name evidence="1" type="ORF">V7S43_019103</name>
</gene>
<name>A0ABD3EVS1_9STRA</name>